<proteinExistence type="predicted"/>
<comment type="caution">
    <text evidence="2">The sequence shown here is derived from an EMBL/GenBank/DDBJ whole genome shotgun (WGS) entry which is preliminary data.</text>
</comment>
<evidence type="ECO:0000313" key="3">
    <source>
        <dbReference type="EMBL" id="CDT61260.1"/>
    </source>
</evidence>
<dbReference type="Proteomes" id="UP000049077">
    <property type="component" value="Unassembled WGS sequence"/>
</dbReference>
<keyword evidence="1" id="KW-0472">Membrane</keyword>
<keyword evidence="1" id="KW-1133">Transmembrane helix</keyword>
<dbReference type="EMBL" id="CCJX01000162">
    <property type="protein sequence ID" value="CDT61260.1"/>
    <property type="molecule type" value="Genomic_DNA"/>
</dbReference>
<feature type="transmembrane region" description="Helical" evidence="1">
    <location>
        <begin position="142"/>
        <end position="160"/>
    </location>
</feature>
<evidence type="ECO:0000313" key="4">
    <source>
        <dbReference type="Proteomes" id="UP000049077"/>
    </source>
</evidence>
<dbReference type="InterPro" id="IPR021354">
    <property type="entry name" value="DUF2975"/>
</dbReference>
<keyword evidence="1" id="KW-0812">Transmembrane</keyword>
<feature type="transmembrane region" description="Helical" evidence="1">
    <location>
        <begin position="12"/>
        <end position="34"/>
    </location>
</feature>
<protein>
    <recommendedName>
        <fullName evidence="6">DUF2975 family protein</fullName>
    </recommendedName>
</protein>
<sequence>MNNLQNIRILSNRLLIVLWAVLIINPIFTLIMWFGSVYVPNNEYISSEFSFPIELPLSAGHATMGYLVVNLTVIVASLITWQLIKLFQRYSKGEIFGLNNIHHYKAIGNLVVLYVLVGCLDGLLLGPALTYGQQDMSFTFDIADSDVALLISGIIIRLIAQVMTEAKELHDEQSLTI</sequence>
<gene>
    <name evidence="3" type="ORF">VCR4J5_740012</name>
    <name evidence="2" type="ORF">VCR5J5_190012</name>
</gene>
<organism evidence="2 5">
    <name type="scientific">Vibrio crassostreae</name>
    <dbReference type="NCBI Taxonomy" id="246167"/>
    <lineage>
        <taxon>Bacteria</taxon>
        <taxon>Pseudomonadati</taxon>
        <taxon>Pseudomonadota</taxon>
        <taxon>Gammaproteobacteria</taxon>
        <taxon>Vibrionales</taxon>
        <taxon>Vibrionaceae</taxon>
        <taxon>Vibrio</taxon>
    </lineage>
</organism>
<evidence type="ECO:0008006" key="6">
    <source>
        <dbReference type="Google" id="ProtNLM"/>
    </source>
</evidence>
<dbReference type="OrthoDB" id="8479187at2"/>
<accession>A0A4R3PUD6</accession>
<dbReference type="AlphaFoldDB" id="A0A4R3PUD6"/>
<evidence type="ECO:0000313" key="2">
    <source>
        <dbReference type="EMBL" id="CDT25040.1"/>
    </source>
</evidence>
<evidence type="ECO:0000313" key="5">
    <source>
        <dbReference type="Proteomes" id="UP000049495"/>
    </source>
</evidence>
<reference evidence="5" key="2">
    <citation type="submission" date="2014-06" db="EMBL/GenBank/DDBJ databases">
        <authorList>
            <person name="Le Roux Frederique"/>
        </authorList>
    </citation>
    <scope>NUCLEOTIDE SEQUENCE [LARGE SCALE GENOMIC DNA]</scope>
    <source>
        <strain evidence="5">J5-5</strain>
    </source>
</reference>
<dbReference type="GeneID" id="93903062"/>
<name>A0A4R3PUD6_9VIBR</name>
<evidence type="ECO:0000256" key="1">
    <source>
        <dbReference type="SAM" id="Phobius"/>
    </source>
</evidence>
<reference evidence="2 4" key="1">
    <citation type="submission" date="2014-06" db="EMBL/GenBank/DDBJ databases">
        <authorList>
            <person name="Le Roux F."/>
        </authorList>
    </citation>
    <scope>NUCLEOTIDE SEQUENCE</scope>
    <source>
        <strain evidence="3 4">J5-4</strain>
        <strain evidence="2">J5-5</strain>
    </source>
</reference>
<dbReference type="Pfam" id="PF11188">
    <property type="entry name" value="DUF2975"/>
    <property type="match status" value="1"/>
</dbReference>
<dbReference type="EMBL" id="CCJV01000077">
    <property type="protein sequence ID" value="CDT25040.1"/>
    <property type="molecule type" value="Genomic_DNA"/>
</dbReference>
<dbReference type="RefSeq" id="WP_048660540.1">
    <property type="nucleotide sequence ID" value="NZ_AP025477.1"/>
</dbReference>
<dbReference type="Proteomes" id="UP000049495">
    <property type="component" value="Unassembled WGS sequence"/>
</dbReference>
<feature type="transmembrane region" description="Helical" evidence="1">
    <location>
        <begin position="107"/>
        <end position="130"/>
    </location>
</feature>
<feature type="transmembrane region" description="Helical" evidence="1">
    <location>
        <begin position="64"/>
        <end position="87"/>
    </location>
</feature>
<keyword evidence="4" id="KW-1185">Reference proteome</keyword>